<dbReference type="GO" id="GO:0005886">
    <property type="term" value="C:plasma membrane"/>
    <property type="evidence" value="ECO:0007669"/>
    <property type="project" value="TreeGrafter"/>
</dbReference>
<evidence type="ECO:0000256" key="5">
    <source>
        <dbReference type="ARBA" id="ARBA00022847"/>
    </source>
</evidence>
<dbReference type="Gene3D" id="1.20.1730.10">
    <property type="entry name" value="Sodium/glucose cotransporter"/>
    <property type="match status" value="1"/>
</dbReference>
<protein>
    <recommendedName>
        <fullName evidence="17">High-affinity choline transporter 1</fullName>
    </recommendedName>
</protein>
<evidence type="ECO:0000256" key="9">
    <source>
        <dbReference type="ARBA" id="ARBA00023065"/>
    </source>
</evidence>
<keyword evidence="12" id="KW-0739">Sodium transport</keyword>
<feature type="transmembrane region" description="Helical" evidence="14">
    <location>
        <begin position="149"/>
        <end position="169"/>
    </location>
</feature>
<dbReference type="GO" id="GO:0005307">
    <property type="term" value="F:choline:sodium symporter activity"/>
    <property type="evidence" value="ECO:0007669"/>
    <property type="project" value="TreeGrafter"/>
</dbReference>
<comment type="caution">
    <text evidence="15">The sequence shown here is derived from an EMBL/GenBank/DDBJ whole genome shotgun (WGS) entry which is preliminary data.</text>
</comment>
<evidence type="ECO:0000256" key="11">
    <source>
        <dbReference type="ARBA" id="ARBA00023180"/>
    </source>
</evidence>
<evidence type="ECO:0000256" key="8">
    <source>
        <dbReference type="ARBA" id="ARBA00023053"/>
    </source>
</evidence>
<dbReference type="AlphaFoldDB" id="A0A2J7R352"/>
<keyword evidence="3" id="KW-0813">Transport</keyword>
<evidence type="ECO:0000256" key="3">
    <source>
        <dbReference type="ARBA" id="ARBA00022448"/>
    </source>
</evidence>
<evidence type="ECO:0000256" key="6">
    <source>
        <dbReference type="ARBA" id="ARBA00022979"/>
    </source>
</evidence>
<dbReference type="EMBL" id="NEVH01007822">
    <property type="protein sequence ID" value="PNF35267.1"/>
    <property type="molecule type" value="Genomic_DNA"/>
</dbReference>
<evidence type="ECO:0008006" key="17">
    <source>
        <dbReference type="Google" id="ProtNLM"/>
    </source>
</evidence>
<evidence type="ECO:0000313" key="15">
    <source>
        <dbReference type="EMBL" id="PNF35269.1"/>
    </source>
</evidence>
<dbReference type="OrthoDB" id="546820at2759"/>
<evidence type="ECO:0000256" key="4">
    <source>
        <dbReference type="ARBA" id="ARBA00022692"/>
    </source>
</evidence>
<feature type="transmembrane region" description="Helical" evidence="14">
    <location>
        <begin position="76"/>
        <end position="101"/>
    </location>
</feature>
<keyword evidence="8" id="KW-0915">Sodium</keyword>
<organism evidence="15 16">
    <name type="scientific">Cryptotermes secundus</name>
    <dbReference type="NCBI Taxonomy" id="105785"/>
    <lineage>
        <taxon>Eukaryota</taxon>
        <taxon>Metazoa</taxon>
        <taxon>Ecdysozoa</taxon>
        <taxon>Arthropoda</taxon>
        <taxon>Hexapoda</taxon>
        <taxon>Insecta</taxon>
        <taxon>Pterygota</taxon>
        <taxon>Neoptera</taxon>
        <taxon>Polyneoptera</taxon>
        <taxon>Dictyoptera</taxon>
        <taxon>Blattodea</taxon>
        <taxon>Blattoidea</taxon>
        <taxon>Termitoidae</taxon>
        <taxon>Kalotermitidae</taxon>
        <taxon>Cryptotermitinae</taxon>
        <taxon>Cryptotermes</taxon>
    </lineage>
</organism>
<keyword evidence="7 14" id="KW-1133">Transmembrane helix</keyword>
<feature type="transmembrane region" description="Helical" evidence="14">
    <location>
        <begin position="122"/>
        <end position="143"/>
    </location>
</feature>
<dbReference type="PROSITE" id="PS51257">
    <property type="entry name" value="PROKAR_LIPOPROTEIN"/>
    <property type="match status" value="1"/>
</dbReference>
<dbReference type="InterPro" id="IPR038377">
    <property type="entry name" value="Na/Glc_symporter_sf"/>
</dbReference>
<accession>A0A2J7R352</accession>
<evidence type="ECO:0000256" key="14">
    <source>
        <dbReference type="SAM" id="Phobius"/>
    </source>
</evidence>
<keyword evidence="5" id="KW-0769">Symport</keyword>
<evidence type="ECO:0000256" key="12">
    <source>
        <dbReference type="ARBA" id="ARBA00023201"/>
    </source>
</evidence>
<evidence type="ECO:0000313" key="16">
    <source>
        <dbReference type="Proteomes" id="UP000235965"/>
    </source>
</evidence>
<reference evidence="15 16" key="1">
    <citation type="submission" date="2017-12" db="EMBL/GenBank/DDBJ databases">
        <title>Hemimetabolous genomes reveal molecular basis of termite eusociality.</title>
        <authorList>
            <person name="Harrison M.C."/>
            <person name="Jongepier E."/>
            <person name="Robertson H.M."/>
            <person name="Arning N."/>
            <person name="Bitard-Feildel T."/>
            <person name="Chao H."/>
            <person name="Childers C.P."/>
            <person name="Dinh H."/>
            <person name="Doddapaneni H."/>
            <person name="Dugan S."/>
            <person name="Gowin J."/>
            <person name="Greiner C."/>
            <person name="Han Y."/>
            <person name="Hu H."/>
            <person name="Hughes D.S.T."/>
            <person name="Huylmans A.-K."/>
            <person name="Kemena C."/>
            <person name="Kremer L.P.M."/>
            <person name="Lee S.L."/>
            <person name="Lopez-Ezquerra A."/>
            <person name="Mallet L."/>
            <person name="Monroy-Kuhn J.M."/>
            <person name="Moser A."/>
            <person name="Murali S.C."/>
            <person name="Muzny D.M."/>
            <person name="Otani S."/>
            <person name="Piulachs M.-D."/>
            <person name="Poelchau M."/>
            <person name="Qu J."/>
            <person name="Schaub F."/>
            <person name="Wada-Katsumata A."/>
            <person name="Worley K.C."/>
            <person name="Xie Q."/>
            <person name="Ylla G."/>
            <person name="Poulsen M."/>
            <person name="Gibbs R.A."/>
            <person name="Schal C."/>
            <person name="Richards S."/>
            <person name="Belles X."/>
            <person name="Korb J."/>
            <person name="Bornberg-Bauer E."/>
        </authorList>
    </citation>
    <scope>NUCLEOTIDE SEQUENCE [LARGE SCALE GENOMIC DNA]</scope>
    <source>
        <tissue evidence="15">Whole body</tissue>
    </source>
</reference>
<keyword evidence="4 14" id="KW-0812">Transmembrane</keyword>
<comment type="similarity">
    <text evidence="2 13">Belongs to the sodium:solute symporter (SSF) (TC 2.A.21) family.</text>
</comment>
<dbReference type="PANTHER" id="PTHR45897:SF4">
    <property type="entry name" value="HIGH-AFFINITY CHOLINE TRANSPORTER 1"/>
    <property type="match status" value="1"/>
</dbReference>
<comment type="subcellular location">
    <subcellularLocation>
        <location evidence="1">Membrane</location>
        <topology evidence="1">Multi-pass membrane protein</topology>
    </subcellularLocation>
</comment>
<dbReference type="Pfam" id="PF00474">
    <property type="entry name" value="SSF"/>
    <property type="match status" value="1"/>
</dbReference>
<sequence length="313" mass="34677">MGYFQRIFSMKTTKGAQILSVVSFFGCIAMAVPPAFIGVIAKNTDWSSIQGFQRNVSESEGEIILPLVLRYLTPNWVSFVGLGAISAAVMSSADASILSSSSMFSRNIYKAAFRPKASDREMLWVLRITVIVIATCGAIVALTVGSVYYLSYLCADLIYVILFPQLLLIIHWPHGVNTYGCLVSYFVGLFLRILGGEKRLGIPAVLKFPYYDIVTQTQKFPFKTLCMLCALSAHMLTSTAARFLFERGYLDADKCDILNSFPHLSRTNSDTRLDKESQELSLSGIYTKTDKQGTVNIAAVTDSTHDVRSNYVR</sequence>
<gene>
    <name evidence="15" type="ORF">B7P43_G04809</name>
</gene>
<evidence type="ECO:0000256" key="10">
    <source>
        <dbReference type="ARBA" id="ARBA00023136"/>
    </source>
</evidence>
<dbReference type="PANTHER" id="PTHR45897">
    <property type="entry name" value="HIGH-AFFINITY CHOLINE TRANSPORTER 1"/>
    <property type="match status" value="1"/>
</dbReference>
<feature type="transmembrane region" description="Helical" evidence="14">
    <location>
        <begin position="21"/>
        <end position="41"/>
    </location>
</feature>
<dbReference type="EMBL" id="NEVH01007822">
    <property type="protein sequence ID" value="PNF35269.1"/>
    <property type="molecule type" value="Genomic_DNA"/>
</dbReference>
<keyword evidence="6" id="KW-0530">Neurotransmitter biosynthesis</keyword>
<name>A0A2J7R352_9NEOP</name>
<dbReference type="InterPro" id="IPR001734">
    <property type="entry name" value="Na/solute_symporter"/>
</dbReference>
<dbReference type="PROSITE" id="PS50283">
    <property type="entry name" value="NA_SOLUT_SYMP_3"/>
    <property type="match status" value="1"/>
</dbReference>
<feature type="transmembrane region" description="Helical" evidence="14">
    <location>
        <begin position="176"/>
        <end position="195"/>
    </location>
</feature>
<evidence type="ECO:0000256" key="13">
    <source>
        <dbReference type="RuleBase" id="RU362091"/>
    </source>
</evidence>
<dbReference type="InterPro" id="IPR052244">
    <property type="entry name" value="Choline_transporter"/>
</dbReference>
<keyword evidence="10 14" id="KW-0472">Membrane</keyword>
<proteinExistence type="inferred from homology"/>
<evidence type="ECO:0000256" key="2">
    <source>
        <dbReference type="ARBA" id="ARBA00006434"/>
    </source>
</evidence>
<keyword evidence="9" id="KW-0406">Ion transport</keyword>
<keyword evidence="16" id="KW-1185">Reference proteome</keyword>
<evidence type="ECO:0000256" key="7">
    <source>
        <dbReference type="ARBA" id="ARBA00022989"/>
    </source>
</evidence>
<dbReference type="Proteomes" id="UP000235965">
    <property type="component" value="Unassembled WGS sequence"/>
</dbReference>
<evidence type="ECO:0000256" key="1">
    <source>
        <dbReference type="ARBA" id="ARBA00004141"/>
    </source>
</evidence>
<keyword evidence="11" id="KW-0325">Glycoprotein</keyword>
<dbReference type="GO" id="GO:0008292">
    <property type="term" value="P:acetylcholine biosynthetic process"/>
    <property type="evidence" value="ECO:0007669"/>
    <property type="project" value="TreeGrafter"/>
</dbReference>